<accession>A0AAN6SXG5</accession>
<evidence type="ECO:0000313" key="1">
    <source>
        <dbReference type="EMBL" id="KAK4096404.1"/>
    </source>
</evidence>
<proteinExistence type="predicted"/>
<keyword evidence="2" id="KW-1185">Reference proteome</keyword>
<reference evidence="1" key="2">
    <citation type="submission" date="2023-05" db="EMBL/GenBank/DDBJ databases">
        <authorList>
            <consortium name="Lawrence Berkeley National Laboratory"/>
            <person name="Steindorff A."/>
            <person name="Hensen N."/>
            <person name="Bonometti L."/>
            <person name="Westerberg I."/>
            <person name="Brannstrom I.O."/>
            <person name="Guillou S."/>
            <person name="Cros-Aarteil S."/>
            <person name="Calhoun S."/>
            <person name="Haridas S."/>
            <person name="Kuo A."/>
            <person name="Mondo S."/>
            <person name="Pangilinan J."/>
            <person name="Riley R."/>
            <person name="Labutti K."/>
            <person name="Andreopoulos B."/>
            <person name="Lipzen A."/>
            <person name="Chen C."/>
            <person name="Yanf M."/>
            <person name="Daum C."/>
            <person name="Ng V."/>
            <person name="Clum A."/>
            <person name="Ohm R."/>
            <person name="Martin F."/>
            <person name="Silar P."/>
            <person name="Natvig D."/>
            <person name="Lalanne C."/>
            <person name="Gautier V."/>
            <person name="Ament-Velasquez S.L."/>
            <person name="Kruys A."/>
            <person name="Hutchinson M.I."/>
            <person name="Powell A.J."/>
            <person name="Barry K."/>
            <person name="Miller A.N."/>
            <person name="Grigoriev I.V."/>
            <person name="Debuchy R."/>
            <person name="Gladieux P."/>
            <person name="Thoren M.H."/>
            <person name="Johannesson H."/>
        </authorList>
    </citation>
    <scope>NUCLEOTIDE SEQUENCE</scope>
    <source>
        <strain evidence="1">CBS 757.83</strain>
    </source>
</reference>
<evidence type="ECO:0000313" key="2">
    <source>
        <dbReference type="Proteomes" id="UP001305647"/>
    </source>
</evidence>
<organism evidence="1 2">
    <name type="scientific">Parathielavia hyrcaniae</name>
    <dbReference type="NCBI Taxonomy" id="113614"/>
    <lineage>
        <taxon>Eukaryota</taxon>
        <taxon>Fungi</taxon>
        <taxon>Dikarya</taxon>
        <taxon>Ascomycota</taxon>
        <taxon>Pezizomycotina</taxon>
        <taxon>Sordariomycetes</taxon>
        <taxon>Sordariomycetidae</taxon>
        <taxon>Sordariales</taxon>
        <taxon>Chaetomiaceae</taxon>
        <taxon>Parathielavia</taxon>
    </lineage>
</organism>
<dbReference type="Proteomes" id="UP001305647">
    <property type="component" value="Unassembled WGS sequence"/>
</dbReference>
<dbReference type="EMBL" id="MU863716">
    <property type="protein sequence ID" value="KAK4096404.1"/>
    <property type="molecule type" value="Genomic_DNA"/>
</dbReference>
<reference evidence="1" key="1">
    <citation type="journal article" date="2023" name="Mol. Phylogenet. Evol.">
        <title>Genome-scale phylogeny and comparative genomics of the fungal order Sordariales.</title>
        <authorList>
            <person name="Hensen N."/>
            <person name="Bonometti L."/>
            <person name="Westerberg I."/>
            <person name="Brannstrom I.O."/>
            <person name="Guillou S."/>
            <person name="Cros-Aarteil S."/>
            <person name="Calhoun S."/>
            <person name="Haridas S."/>
            <person name="Kuo A."/>
            <person name="Mondo S."/>
            <person name="Pangilinan J."/>
            <person name="Riley R."/>
            <person name="LaButti K."/>
            <person name="Andreopoulos B."/>
            <person name="Lipzen A."/>
            <person name="Chen C."/>
            <person name="Yan M."/>
            <person name="Daum C."/>
            <person name="Ng V."/>
            <person name="Clum A."/>
            <person name="Steindorff A."/>
            <person name="Ohm R.A."/>
            <person name="Martin F."/>
            <person name="Silar P."/>
            <person name="Natvig D.O."/>
            <person name="Lalanne C."/>
            <person name="Gautier V."/>
            <person name="Ament-Velasquez S.L."/>
            <person name="Kruys A."/>
            <person name="Hutchinson M.I."/>
            <person name="Powell A.J."/>
            <person name="Barry K."/>
            <person name="Miller A.N."/>
            <person name="Grigoriev I.V."/>
            <person name="Debuchy R."/>
            <person name="Gladieux P."/>
            <person name="Hiltunen Thoren M."/>
            <person name="Johannesson H."/>
        </authorList>
    </citation>
    <scope>NUCLEOTIDE SEQUENCE</scope>
    <source>
        <strain evidence="1">CBS 757.83</strain>
    </source>
</reference>
<dbReference type="AlphaFoldDB" id="A0AAN6SXG5"/>
<protein>
    <recommendedName>
        <fullName evidence="3">HD domain-containing protein</fullName>
    </recommendedName>
</protein>
<gene>
    <name evidence="1" type="ORF">N658DRAFT_569895</name>
</gene>
<sequence>MTLTEDARPPNTFCRKRMSGTKFEGYKKPILLLFLDTLQALSNKHSLQSPCSPTNSPCLLLSGIIADVSVIDTPLLFGTLMLQHNRTLETLVDAEVHAVALILHDLGWDRTPNSTIVTPDHRFEVDGAIAARKFIRGHPHGSRWEGRLEAVSKGIGLDFAGPGLGVPGDEHAAVVEAFPKSDFKNNVIEVFTWLCQTKPDTTYDTFMQPYGELFVRGYSAVGHRMIDRVLEM</sequence>
<name>A0AAN6SXG5_9PEZI</name>
<evidence type="ECO:0008006" key="3">
    <source>
        <dbReference type="Google" id="ProtNLM"/>
    </source>
</evidence>
<comment type="caution">
    <text evidence="1">The sequence shown here is derived from an EMBL/GenBank/DDBJ whole genome shotgun (WGS) entry which is preliminary data.</text>
</comment>